<keyword evidence="1" id="KW-0732">Signal</keyword>
<evidence type="ECO:0000313" key="2">
    <source>
        <dbReference type="EMBL" id="OAG23519.1"/>
    </source>
</evidence>
<accession>A0A177DXK7</accession>
<evidence type="ECO:0000256" key="1">
    <source>
        <dbReference type="SAM" id="SignalP"/>
    </source>
</evidence>
<gene>
    <name evidence="2" type="ORF">CC77DRAFT_1018331</name>
</gene>
<dbReference type="OMA" id="ADGYCQC"/>
<evidence type="ECO:0008006" key="4">
    <source>
        <dbReference type="Google" id="ProtNLM"/>
    </source>
</evidence>
<dbReference type="KEGG" id="aalt:CC77DRAFT_1018331"/>
<sequence length="86" mass="9243">MVRLSIFAVIFAAVTAVAADGYCQCLFADGSHCCVTQYGIVKDCTARCIDNGNSDKKCNAGGKYSNVGGWHAQWRRSCTDWTIGNA</sequence>
<dbReference type="VEuPathDB" id="FungiDB:CC77DRAFT_1018331"/>
<feature type="signal peptide" evidence="1">
    <location>
        <begin position="1"/>
        <end position="19"/>
    </location>
</feature>
<proteinExistence type="predicted"/>
<reference evidence="2 3" key="1">
    <citation type="submission" date="2016-05" db="EMBL/GenBank/DDBJ databases">
        <title>Comparative analysis of secretome profiles of manganese(II)-oxidizing ascomycete fungi.</title>
        <authorList>
            <consortium name="DOE Joint Genome Institute"/>
            <person name="Zeiner C.A."/>
            <person name="Purvine S.O."/>
            <person name="Zink E.M."/>
            <person name="Wu S."/>
            <person name="Pasa-Tolic L."/>
            <person name="Chaput D.L."/>
            <person name="Haridas S."/>
            <person name="Grigoriev I.V."/>
            <person name="Santelli C.M."/>
            <person name="Hansel C.M."/>
        </authorList>
    </citation>
    <scope>NUCLEOTIDE SEQUENCE [LARGE SCALE GENOMIC DNA]</scope>
    <source>
        <strain evidence="2 3">SRC1lrK2f</strain>
    </source>
</reference>
<dbReference type="RefSeq" id="XP_018388940.1">
    <property type="nucleotide sequence ID" value="XM_018524596.1"/>
</dbReference>
<dbReference type="Proteomes" id="UP000077248">
    <property type="component" value="Unassembled WGS sequence"/>
</dbReference>
<name>A0A177DXK7_ALTAL</name>
<dbReference type="EMBL" id="KV441473">
    <property type="protein sequence ID" value="OAG23519.1"/>
    <property type="molecule type" value="Genomic_DNA"/>
</dbReference>
<organism evidence="2 3">
    <name type="scientific">Alternaria alternata</name>
    <name type="common">Alternaria rot fungus</name>
    <name type="synonym">Torula alternata</name>
    <dbReference type="NCBI Taxonomy" id="5599"/>
    <lineage>
        <taxon>Eukaryota</taxon>
        <taxon>Fungi</taxon>
        <taxon>Dikarya</taxon>
        <taxon>Ascomycota</taxon>
        <taxon>Pezizomycotina</taxon>
        <taxon>Dothideomycetes</taxon>
        <taxon>Pleosporomycetidae</taxon>
        <taxon>Pleosporales</taxon>
        <taxon>Pleosporineae</taxon>
        <taxon>Pleosporaceae</taxon>
        <taxon>Alternaria</taxon>
        <taxon>Alternaria sect. Alternaria</taxon>
        <taxon>Alternaria alternata complex</taxon>
    </lineage>
</organism>
<evidence type="ECO:0000313" key="3">
    <source>
        <dbReference type="Proteomes" id="UP000077248"/>
    </source>
</evidence>
<protein>
    <recommendedName>
        <fullName evidence="4">Extracellular membrane protein CFEM domain-containing protein</fullName>
    </recommendedName>
</protein>
<feature type="chain" id="PRO_5008059902" description="Extracellular membrane protein CFEM domain-containing protein" evidence="1">
    <location>
        <begin position="20"/>
        <end position="86"/>
    </location>
</feature>
<keyword evidence="3" id="KW-1185">Reference proteome</keyword>
<dbReference type="AlphaFoldDB" id="A0A177DXK7"/>
<dbReference type="GeneID" id="29110190"/>